<evidence type="ECO:0000313" key="2">
    <source>
        <dbReference type="EMBL" id="VWO97882.1"/>
    </source>
</evidence>
<feature type="compositionally biased region" description="Polar residues" evidence="1">
    <location>
        <begin position="89"/>
        <end position="106"/>
    </location>
</feature>
<dbReference type="EMBL" id="LR726585">
    <property type="protein sequence ID" value="VWO97882.1"/>
    <property type="molecule type" value="Genomic_DNA"/>
</dbReference>
<protein>
    <submittedName>
        <fullName evidence="2">Mannitol 1-phosphate dehydrogenase</fullName>
    </submittedName>
</protein>
<evidence type="ECO:0000256" key="1">
    <source>
        <dbReference type="SAM" id="MobiDB-lite"/>
    </source>
</evidence>
<name>A0A5K1JZ32_9APHY</name>
<feature type="region of interest" description="Disordered" evidence="1">
    <location>
        <begin position="1"/>
        <end position="207"/>
    </location>
</feature>
<dbReference type="AlphaFoldDB" id="A0A5K1JZ32"/>
<accession>A0A5K1JZ32</accession>
<feature type="compositionally biased region" description="Polar residues" evidence="1">
    <location>
        <begin position="151"/>
        <end position="165"/>
    </location>
</feature>
<gene>
    <name evidence="2" type="primary">Q5GFD3</name>
</gene>
<reference evidence="2" key="1">
    <citation type="submission" date="2019-10" db="EMBL/GenBank/DDBJ databases">
        <authorList>
            <person name="Nor Muhammad N."/>
        </authorList>
    </citation>
    <scope>NUCLEOTIDE SEQUENCE</scope>
</reference>
<feature type="compositionally biased region" description="Gly residues" evidence="1">
    <location>
        <begin position="47"/>
        <end position="57"/>
    </location>
</feature>
<organism evidence="2">
    <name type="scientific">Ganoderma boninense</name>
    <dbReference type="NCBI Taxonomy" id="34458"/>
    <lineage>
        <taxon>Eukaryota</taxon>
        <taxon>Fungi</taxon>
        <taxon>Dikarya</taxon>
        <taxon>Basidiomycota</taxon>
        <taxon>Agaricomycotina</taxon>
        <taxon>Agaricomycetes</taxon>
        <taxon>Polyporales</taxon>
        <taxon>Polyporaceae</taxon>
        <taxon>Ganoderma</taxon>
    </lineage>
</organism>
<sequence>MPQVLQLSLQGPQSEQHSSHDPQFKQHSKQFPHELVQEPTQQPLPGAGVGVGVGSGFVGSEPEVEPPLPHESSSLSSRAVSNNDHHNSRGTQTHPQHGVFSQQLLQMPQFAQHAHGQLAQHSSQHDGGGEPHPPPLPPDIRIVPEPDAPQCQCQRPKLSNASLQRSGDAHKTTLTGPAEDSDSSRITDAKDPSGQSPAPAIVGDSESERVPALEARLDFLRELQVHVHSEQRLALAEGRLARAAERGSRHTEDSARCYSPDTTCSLILADKNEELAALKGQLAAVQQSIATITTDRDEAHAHVATIADAVEKTHAEYYGEKVFSLKTRAIDVERSSATLQAMGQRQKREIDDSLLKNDHLSAELTKVRQLYHTPISSDSGRKR</sequence>
<feature type="compositionally biased region" description="Basic and acidic residues" evidence="1">
    <location>
        <begin position="182"/>
        <end position="191"/>
    </location>
</feature>
<proteinExistence type="predicted"/>
<feature type="compositionally biased region" description="Polar residues" evidence="1">
    <location>
        <begin position="1"/>
        <end position="16"/>
    </location>
</feature>